<name>A0A075TVH7_9LACO</name>
<evidence type="ECO:0000313" key="3">
    <source>
        <dbReference type="Proteomes" id="UP000029079"/>
    </source>
</evidence>
<reference evidence="2 3" key="1">
    <citation type="journal article" date="2014" name="Genome Announc.">
        <title>Complete Genome Sequences of Fish Pathogenic Weissella ceti Strains WS74 and WS105.</title>
        <authorList>
            <person name="Figueiredo H.C."/>
            <person name="Leal C.A."/>
            <person name="Dorella F.A."/>
            <person name="Carvalho A.F."/>
            <person name="Soares S.C."/>
            <person name="Pereira F.L."/>
            <person name="Azevedo V.A."/>
        </authorList>
    </citation>
    <scope>NUCLEOTIDE SEQUENCE [LARGE SCALE GENOMIC DNA]</scope>
    <source>
        <strain evidence="2 3">WS74</strain>
    </source>
</reference>
<feature type="transmembrane region" description="Helical" evidence="1">
    <location>
        <begin position="12"/>
        <end position="29"/>
    </location>
</feature>
<protein>
    <submittedName>
        <fullName evidence="2">Uncharacterized protein</fullName>
    </submittedName>
</protein>
<gene>
    <name evidence="2" type="ORF">WS74_0626</name>
</gene>
<keyword evidence="1" id="KW-0472">Membrane</keyword>
<reference evidence="3" key="2">
    <citation type="submission" date="2014-08" db="EMBL/GenBank/DDBJ databases">
        <title>Complete genome of Weissella ceti strain WS74 isolated from diseased rainbow trout in Brazil.</title>
        <authorList>
            <person name="Figueiredo H.C.P."/>
            <person name="Leal C.A.G."/>
            <person name="Pereira F.L."/>
            <person name="Soares S.C."/>
            <person name="Dorella F.A."/>
            <person name="Carvalho A.F."/>
            <person name="Azevedo V.A.C."/>
        </authorList>
    </citation>
    <scope>NUCLEOTIDE SEQUENCE [LARGE SCALE GENOMIC DNA]</scope>
    <source>
        <strain evidence="3">WS74</strain>
    </source>
</reference>
<dbReference type="STRING" id="759620.WS105_0686"/>
<dbReference type="KEGG" id="wct:WS74_0626"/>
<sequence>MILGISFWCEALPNWLAAIGTVGAVLFAVRYSRGKAKLEINAVYTYIDEFTHASEDGTFVKSGESFKKGDRLDWDGWNISLSVFVSNSGESSALVDRWGVVVNGQEHIIESIPKLVKGHDVLELTVSSDTEKHLLDKDYYGDVLANIRDSKDVHVFVKFHNYKNLQQKITEKNKVFEEH</sequence>
<dbReference type="EMBL" id="CP009223">
    <property type="protein sequence ID" value="AIM62878.1"/>
    <property type="molecule type" value="Genomic_DNA"/>
</dbReference>
<organism evidence="2 3">
    <name type="scientific">Weissella ceti</name>
    <dbReference type="NCBI Taxonomy" id="759620"/>
    <lineage>
        <taxon>Bacteria</taxon>
        <taxon>Bacillati</taxon>
        <taxon>Bacillota</taxon>
        <taxon>Bacilli</taxon>
        <taxon>Lactobacillales</taxon>
        <taxon>Lactobacillaceae</taxon>
        <taxon>Weissella</taxon>
    </lineage>
</organism>
<evidence type="ECO:0000313" key="2">
    <source>
        <dbReference type="EMBL" id="AIM62878.1"/>
    </source>
</evidence>
<dbReference type="RefSeq" id="WP_009765278.1">
    <property type="nucleotide sequence ID" value="NZ_CP009223.1"/>
</dbReference>
<keyword evidence="1" id="KW-0812">Transmembrane</keyword>
<evidence type="ECO:0000256" key="1">
    <source>
        <dbReference type="SAM" id="Phobius"/>
    </source>
</evidence>
<dbReference type="KEGG" id="wci:WS105_0686"/>
<dbReference type="AlphaFoldDB" id="A0A075TVH7"/>
<keyword evidence="3" id="KW-1185">Reference proteome</keyword>
<dbReference type="KEGG" id="wce:WS08_0625"/>
<dbReference type="Proteomes" id="UP000029079">
    <property type="component" value="Chromosome"/>
</dbReference>
<keyword evidence="1" id="KW-1133">Transmembrane helix</keyword>
<accession>A0A075TVH7</accession>
<proteinExistence type="predicted"/>